<proteinExistence type="predicted"/>
<evidence type="ECO:0000313" key="3">
    <source>
        <dbReference type="Proteomes" id="UP001500893"/>
    </source>
</evidence>
<accession>A0ABP6MMU6</accession>
<organism evidence="2 3">
    <name type="scientific">Streptomyces rameus</name>
    <dbReference type="NCBI Taxonomy" id="68261"/>
    <lineage>
        <taxon>Bacteria</taxon>
        <taxon>Bacillati</taxon>
        <taxon>Actinomycetota</taxon>
        <taxon>Actinomycetes</taxon>
        <taxon>Kitasatosporales</taxon>
        <taxon>Streptomycetaceae</taxon>
        <taxon>Streptomyces</taxon>
    </lineage>
</organism>
<reference evidence="3" key="1">
    <citation type="journal article" date="2019" name="Int. J. Syst. Evol. Microbiol.">
        <title>The Global Catalogue of Microorganisms (GCM) 10K type strain sequencing project: providing services to taxonomists for standard genome sequencing and annotation.</title>
        <authorList>
            <consortium name="The Broad Institute Genomics Platform"/>
            <consortium name="The Broad Institute Genome Sequencing Center for Infectious Disease"/>
            <person name="Wu L."/>
            <person name="Ma J."/>
        </authorList>
    </citation>
    <scope>NUCLEOTIDE SEQUENCE [LARGE SCALE GENOMIC DNA]</scope>
    <source>
        <strain evidence="3">JCM 11574</strain>
    </source>
</reference>
<dbReference type="RefSeq" id="WP_345046541.1">
    <property type="nucleotide sequence ID" value="NZ_BAAAVM010000001.1"/>
</dbReference>
<dbReference type="EMBL" id="BAAAVM010000001">
    <property type="protein sequence ID" value="GAA3118661.1"/>
    <property type="molecule type" value="Genomic_DNA"/>
</dbReference>
<name>A0ABP6MMU6_9ACTN</name>
<dbReference type="Proteomes" id="UP001500893">
    <property type="component" value="Unassembled WGS sequence"/>
</dbReference>
<evidence type="ECO:0000256" key="1">
    <source>
        <dbReference type="SAM" id="MobiDB-lite"/>
    </source>
</evidence>
<evidence type="ECO:0000313" key="2">
    <source>
        <dbReference type="EMBL" id="GAA3118661.1"/>
    </source>
</evidence>
<feature type="compositionally biased region" description="Pro residues" evidence="1">
    <location>
        <begin position="1"/>
        <end position="14"/>
    </location>
</feature>
<sequence length="63" mass="6591">MVGHRPAPPAPAPWHSPGGPLYSPGDPPHSPGDSLPRHSDPLSGARLLALEALTTHDLYVARV</sequence>
<gene>
    <name evidence="2" type="ORF">GCM10010521_02840</name>
</gene>
<keyword evidence="3" id="KW-1185">Reference proteome</keyword>
<comment type="caution">
    <text evidence="2">The sequence shown here is derived from an EMBL/GenBank/DDBJ whole genome shotgun (WGS) entry which is preliminary data.</text>
</comment>
<protein>
    <submittedName>
        <fullName evidence="2">Uncharacterized protein</fullName>
    </submittedName>
</protein>
<feature type="region of interest" description="Disordered" evidence="1">
    <location>
        <begin position="1"/>
        <end position="41"/>
    </location>
</feature>